<proteinExistence type="predicted"/>
<evidence type="ECO:0000313" key="4">
    <source>
        <dbReference type="EMBL" id="AFZ80916.1"/>
    </source>
</evidence>
<name>L0B114_THEEQ</name>
<organism evidence="4 5">
    <name type="scientific">Theileria equi strain WA</name>
    <dbReference type="NCBI Taxonomy" id="1537102"/>
    <lineage>
        <taxon>Eukaryota</taxon>
        <taxon>Sar</taxon>
        <taxon>Alveolata</taxon>
        <taxon>Apicomplexa</taxon>
        <taxon>Aconoidasida</taxon>
        <taxon>Piroplasmida</taxon>
        <taxon>Theileriidae</taxon>
        <taxon>Theileria</taxon>
    </lineage>
</organism>
<dbReference type="PROSITE" id="PS00108">
    <property type="entry name" value="PROTEIN_KINASE_ST"/>
    <property type="match status" value="1"/>
</dbReference>
<dbReference type="SMART" id="SM00220">
    <property type="entry name" value="S_TKc"/>
    <property type="match status" value="1"/>
</dbReference>
<dbReference type="PANTHER" id="PTHR24346">
    <property type="entry name" value="MAP/MICROTUBULE AFFINITY-REGULATING KINASE"/>
    <property type="match status" value="1"/>
</dbReference>
<dbReference type="PROSITE" id="PS50011">
    <property type="entry name" value="PROTEIN_KINASE_DOM"/>
    <property type="match status" value="1"/>
</dbReference>
<evidence type="ECO:0000313" key="5">
    <source>
        <dbReference type="Proteomes" id="UP000031512"/>
    </source>
</evidence>
<dbReference type="AlphaFoldDB" id="L0B114"/>
<dbReference type="EC" id="2.7.11.17" evidence="4"/>
<keyword evidence="4" id="KW-0418">Kinase</keyword>
<dbReference type="GO" id="GO:0004683">
    <property type="term" value="F:calcium/calmodulin-dependent protein kinase activity"/>
    <property type="evidence" value="ECO:0007669"/>
    <property type="project" value="UniProtKB-EC"/>
</dbReference>
<evidence type="ECO:0000256" key="2">
    <source>
        <dbReference type="ARBA" id="ARBA00022840"/>
    </source>
</evidence>
<dbReference type="PANTHER" id="PTHR24346:SF30">
    <property type="entry name" value="MATERNAL EMBRYONIC LEUCINE ZIPPER KINASE"/>
    <property type="match status" value="1"/>
</dbReference>
<dbReference type="GO" id="GO:0005524">
    <property type="term" value="F:ATP binding"/>
    <property type="evidence" value="ECO:0007669"/>
    <property type="project" value="UniProtKB-KW"/>
</dbReference>
<keyword evidence="1" id="KW-0547">Nucleotide-binding</keyword>
<dbReference type="OrthoDB" id="193931at2759"/>
<evidence type="ECO:0000259" key="3">
    <source>
        <dbReference type="PROSITE" id="PS50011"/>
    </source>
</evidence>
<dbReference type="GO" id="GO:0035556">
    <property type="term" value="P:intracellular signal transduction"/>
    <property type="evidence" value="ECO:0007669"/>
    <property type="project" value="TreeGrafter"/>
</dbReference>
<protein>
    <submittedName>
        <fullName evidence="4">Protein kinase domain-containing protein</fullName>
        <ecNumber evidence="4">2.7.11.17</ecNumber>
    </submittedName>
</protein>
<reference evidence="4 5" key="1">
    <citation type="journal article" date="2012" name="BMC Genomics">
        <title>Comparative genomic analysis and phylogenetic position of Theileria equi.</title>
        <authorList>
            <person name="Kappmeyer L.S."/>
            <person name="Thiagarajan M."/>
            <person name="Herndon D.R."/>
            <person name="Ramsay J.D."/>
            <person name="Caler E."/>
            <person name="Djikeng A."/>
            <person name="Gillespie J.J."/>
            <person name="Lau A.O."/>
            <person name="Roalson E.H."/>
            <person name="Silva J.C."/>
            <person name="Silva M.G."/>
            <person name="Suarez C.E."/>
            <person name="Ueti M.W."/>
            <person name="Nene V.M."/>
            <person name="Mealey R.H."/>
            <person name="Knowles D.P."/>
            <person name="Brayton K.A."/>
        </authorList>
    </citation>
    <scope>NUCLEOTIDE SEQUENCE [LARGE SCALE GENOMIC DNA]</scope>
    <source>
        <strain evidence="4 5">WA</strain>
    </source>
</reference>
<dbReference type="Gene3D" id="1.10.510.10">
    <property type="entry name" value="Transferase(Phosphotransferase) domain 1"/>
    <property type="match status" value="2"/>
</dbReference>
<dbReference type="InterPro" id="IPR011009">
    <property type="entry name" value="Kinase-like_dom_sf"/>
</dbReference>
<dbReference type="InterPro" id="IPR008271">
    <property type="entry name" value="Ser/Thr_kinase_AS"/>
</dbReference>
<keyword evidence="5" id="KW-1185">Reference proteome</keyword>
<keyword evidence="4" id="KW-0808">Transferase</keyword>
<dbReference type="SUPFAM" id="SSF56112">
    <property type="entry name" value="Protein kinase-like (PK-like)"/>
    <property type="match status" value="1"/>
</dbReference>
<dbReference type="eggNOG" id="KOG0583">
    <property type="taxonomic scope" value="Eukaryota"/>
</dbReference>
<gene>
    <name evidence="4" type="ORF">BEWA_003240</name>
</gene>
<dbReference type="GeneID" id="15804622"/>
<sequence length="482" mass="54898">MALGKEWRDLGDVGIDVTRISREDLEQFTRIIATWEVVRIVERRRKVIFGLIDFIANSKPVSGEISPEFDECVEKGVNEGRFLFNELMRISGMLERHYRMQEDLYCTNKMEGYEEDPRVNNGSHVGIKCKYRKGERRRVPLVMFKDYLLLDIINEGSVGKVFESVNKNTGLFHAVKFIPKGPNRDDCVAFDRIVDEVIISLKLNHTNIVRTYSVLESVNSVMLVMEYCEHGDLISFIRKHSPLPEHTAKRLFKMILDGVKYMHSLGICHRDLKPENILLASRPERGNFCHAIADAINPSTFSFEPALTTFNRPCISKRNIMHAKAHVSTRNLAEMYILKIADFGTATVSSEHGHVDLVGTMSYAAPEVLSCSWEIPYSGKCADLWSLGVILYAMVFGQLPWNAELANVGEAFKTIVETRITFPKGISANMKDLISKLLIIDPNKRVTLEDVFRHCWFRGFTILKRIDRENGNDNVTVKDGSS</sequence>
<dbReference type="EMBL" id="CP001670">
    <property type="protein sequence ID" value="AFZ80916.1"/>
    <property type="molecule type" value="Genomic_DNA"/>
</dbReference>
<dbReference type="Pfam" id="PF00069">
    <property type="entry name" value="Pkinase"/>
    <property type="match status" value="2"/>
</dbReference>
<evidence type="ECO:0000256" key="1">
    <source>
        <dbReference type="ARBA" id="ARBA00022741"/>
    </source>
</evidence>
<feature type="domain" description="Protein kinase" evidence="3">
    <location>
        <begin position="147"/>
        <end position="457"/>
    </location>
</feature>
<dbReference type="InterPro" id="IPR000719">
    <property type="entry name" value="Prot_kinase_dom"/>
</dbReference>
<keyword evidence="2" id="KW-0067">ATP-binding</keyword>
<dbReference type="GO" id="GO:0005737">
    <property type="term" value="C:cytoplasm"/>
    <property type="evidence" value="ECO:0007669"/>
    <property type="project" value="TreeGrafter"/>
</dbReference>
<accession>L0B114</accession>
<dbReference type="RefSeq" id="XP_004830582.1">
    <property type="nucleotide sequence ID" value="XM_004830525.1"/>
</dbReference>
<dbReference type="VEuPathDB" id="PiroplasmaDB:BEWA_003240"/>
<dbReference type="KEGG" id="beq:BEWA_003240"/>
<dbReference type="Proteomes" id="UP000031512">
    <property type="component" value="Chromosome 3"/>
</dbReference>
<dbReference type="STRING" id="1537102.L0B114"/>